<evidence type="ECO:0000313" key="2">
    <source>
        <dbReference type="Proteomes" id="UP000237934"/>
    </source>
</evidence>
<reference evidence="1 2" key="1">
    <citation type="journal article" date="2018" name="Pathog. Dis.">
        <title>Whole-genome sequencing based characterization of antimicrobial resistance in Enterococcus.</title>
        <authorList>
            <person name="Tyson G."/>
        </authorList>
    </citation>
    <scope>NUCLEOTIDE SEQUENCE [LARGE SCALE GENOMIC DNA]</scope>
    <source>
        <strain evidence="1 2">CVM N55263</strain>
    </source>
</reference>
<organism evidence="1 2">
    <name type="scientific">Enterococcus mundtii</name>
    <dbReference type="NCBI Taxonomy" id="53346"/>
    <lineage>
        <taxon>Bacteria</taxon>
        <taxon>Bacillati</taxon>
        <taxon>Bacillota</taxon>
        <taxon>Bacilli</taxon>
        <taxon>Lactobacillales</taxon>
        <taxon>Enterococcaceae</taxon>
        <taxon>Enterococcus</taxon>
    </lineage>
</organism>
<name>A0A2S7RVF2_ENTMU</name>
<comment type="caution">
    <text evidence="1">The sequence shown here is derived from an EMBL/GenBank/DDBJ whole genome shotgun (WGS) entry which is preliminary data.</text>
</comment>
<accession>A0A2S7RVF2</accession>
<sequence length="88" mass="10574">MITNEIKIIFLGNESKYQRLFVSNELERFQSGKDYQVQMFDAYNNGIEKLIIKYVQENKLQTLQDWEDFSDNLPLLLFPQNEKISLFF</sequence>
<gene>
    <name evidence="1" type="ORF">CUS89_05965</name>
</gene>
<dbReference type="AlphaFoldDB" id="A0A2S7RVF2"/>
<dbReference type="RefSeq" id="WP_104871431.1">
    <property type="nucleotide sequence ID" value="NZ_PUAP01000019.1"/>
</dbReference>
<dbReference type="Proteomes" id="UP000237934">
    <property type="component" value="Unassembled WGS sequence"/>
</dbReference>
<evidence type="ECO:0000313" key="1">
    <source>
        <dbReference type="EMBL" id="PQF23839.1"/>
    </source>
</evidence>
<proteinExistence type="predicted"/>
<protein>
    <submittedName>
        <fullName evidence="1">Uncharacterized protein</fullName>
    </submittedName>
</protein>
<dbReference type="EMBL" id="PUAP01000019">
    <property type="protein sequence ID" value="PQF23839.1"/>
    <property type="molecule type" value="Genomic_DNA"/>
</dbReference>